<organism evidence="1 2">
    <name type="scientific">Leptospira borgpetersenii serovar Hardjo-bovis str. Sponselee</name>
    <dbReference type="NCBI Taxonomy" id="1303729"/>
    <lineage>
        <taxon>Bacteria</taxon>
        <taxon>Pseudomonadati</taxon>
        <taxon>Spirochaetota</taxon>
        <taxon>Spirochaetia</taxon>
        <taxon>Leptospirales</taxon>
        <taxon>Leptospiraceae</taxon>
        <taxon>Leptospira</taxon>
    </lineage>
</organism>
<comment type="caution">
    <text evidence="1">The sequence shown here is derived from an EMBL/GenBank/DDBJ whole genome shotgun (WGS) entry which is preliminary data.</text>
</comment>
<dbReference type="PATRIC" id="fig|1218567.3.peg.2982"/>
<gene>
    <name evidence="1" type="ORF">LEP1GSC016_3026</name>
</gene>
<dbReference type="AlphaFoldDB" id="M6BUN9"/>
<name>M6BUN9_LEPBO</name>
<evidence type="ECO:0000313" key="2">
    <source>
        <dbReference type="Proteomes" id="UP000011873"/>
    </source>
</evidence>
<accession>M6BUN9</accession>
<dbReference type="EMBL" id="ANMU01000116">
    <property type="protein sequence ID" value="EMJ80093.1"/>
    <property type="molecule type" value="Genomic_DNA"/>
</dbReference>
<sequence>MRNRTLRSIFWIRRNYVFRETLYSSRMKNKRSAFAKIDSF</sequence>
<reference evidence="1 2" key="1">
    <citation type="submission" date="2013-01" db="EMBL/GenBank/DDBJ databases">
        <authorList>
            <person name="Harkins D.M."/>
            <person name="Durkin A.S."/>
            <person name="Brinkac L.M."/>
            <person name="Haft D.H."/>
            <person name="Selengut J.D."/>
            <person name="Sanka R."/>
            <person name="DePew J."/>
            <person name="Purushe J."/>
            <person name="Galloway R.L."/>
            <person name="Vinetz J.M."/>
            <person name="Sutton G.G."/>
            <person name="Nierman W.C."/>
            <person name="Fouts D.E."/>
        </authorList>
    </citation>
    <scope>NUCLEOTIDE SEQUENCE [LARGE SCALE GENOMIC DNA]</scope>
    <source>
        <strain evidence="1 2">Sponselee CDC</strain>
    </source>
</reference>
<protein>
    <submittedName>
        <fullName evidence="1">Uncharacterized protein</fullName>
    </submittedName>
</protein>
<dbReference type="Proteomes" id="UP000011873">
    <property type="component" value="Unassembled WGS sequence"/>
</dbReference>
<evidence type="ECO:0000313" key="1">
    <source>
        <dbReference type="EMBL" id="EMJ80093.1"/>
    </source>
</evidence>
<proteinExistence type="predicted"/>